<feature type="coiled-coil region" evidence="1">
    <location>
        <begin position="488"/>
        <end position="515"/>
    </location>
</feature>
<dbReference type="InterPro" id="IPR013099">
    <property type="entry name" value="K_chnl_dom"/>
</dbReference>
<feature type="domain" description="EGF-like" evidence="3">
    <location>
        <begin position="1720"/>
        <end position="1759"/>
    </location>
</feature>
<feature type="domain" description="EGF-like" evidence="3">
    <location>
        <begin position="2052"/>
        <end position="2087"/>
    </location>
</feature>
<feature type="transmembrane region" description="Helical" evidence="2">
    <location>
        <begin position="389"/>
        <end position="409"/>
    </location>
</feature>
<feature type="domain" description="EGF-like" evidence="3">
    <location>
        <begin position="1760"/>
        <end position="1789"/>
    </location>
</feature>
<dbReference type="PANTHER" id="PTHR10217:SF435">
    <property type="entry name" value="POTASSIUM VOLTAGE-GATED CHANNEL PROTEIN EAG"/>
    <property type="match status" value="1"/>
</dbReference>
<feature type="domain" description="EGF-like" evidence="3">
    <location>
        <begin position="2148"/>
        <end position="2177"/>
    </location>
</feature>
<proteinExistence type="predicted"/>
<evidence type="ECO:0000256" key="1">
    <source>
        <dbReference type="SAM" id="Coils"/>
    </source>
</evidence>
<feature type="domain" description="EGF-like" evidence="3">
    <location>
        <begin position="1916"/>
        <end position="1946"/>
    </location>
</feature>
<dbReference type="GO" id="GO:0005886">
    <property type="term" value="C:plasma membrane"/>
    <property type="evidence" value="ECO:0007669"/>
    <property type="project" value="TreeGrafter"/>
</dbReference>
<dbReference type="Proteomes" id="UP000689195">
    <property type="component" value="Unassembled WGS sequence"/>
</dbReference>
<feature type="domain" description="EGF-like" evidence="3">
    <location>
        <begin position="1983"/>
        <end position="2019"/>
    </location>
</feature>
<dbReference type="SMART" id="SM00181">
    <property type="entry name" value="EGF"/>
    <property type="match status" value="12"/>
</dbReference>
<dbReference type="Pfam" id="PF07885">
    <property type="entry name" value="Ion_trans_2"/>
    <property type="match status" value="1"/>
</dbReference>
<evidence type="ECO:0000256" key="2">
    <source>
        <dbReference type="SAM" id="Phobius"/>
    </source>
</evidence>
<keyword evidence="5" id="KW-1185">Reference proteome</keyword>
<feature type="transmembrane region" description="Helical" evidence="2">
    <location>
        <begin position="242"/>
        <end position="260"/>
    </location>
</feature>
<keyword evidence="2" id="KW-0812">Transmembrane</keyword>
<dbReference type="OrthoDB" id="284918at2759"/>
<dbReference type="SMART" id="SM00261">
    <property type="entry name" value="FU"/>
    <property type="match status" value="11"/>
</dbReference>
<feature type="transmembrane region" description="Helical" evidence="2">
    <location>
        <begin position="211"/>
        <end position="230"/>
    </location>
</feature>
<dbReference type="InterPro" id="IPR000742">
    <property type="entry name" value="EGF"/>
</dbReference>
<protein>
    <recommendedName>
        <fullName evidence="3">EGF-like domain-containing protein</fullName>
    </recommendedName>
</protein>
<evidence type="ECO:0000313" key="5">
    <source>
        <dbReference type="Proteomes" id="UP000689195"/>
    </source>
</evidence>
<gene>
    <name evidence="4" type="ORF">PPENT_87.1.T1330182</name>
</gene>
<feature type="domain" description="EGF-like" evidence="3">
    <location>
        <begin position="1532"/>
        <end position="1561"/>
    </location>
</feature>
<feature type="domain" description="EGF-like" evidence="3">
    <location>
        <begin position="1466"/>
        <end position="1495"/>
    </location>
</feature>
<dbReference type="InterPro" id="IPR006212">
    <property type="entry name" value="Furin_repeat"/>
</dbReference>
<keyword evidence="2" id="KW-1133">Transmembrane helix</keyword>
<feature type="transmembrane region" description="Helical" evidence="2">
    <location>
        <begin position="421"/>
        <end position="445"/>
    </location>
</feature>
<dbReference type="InterPro" id="IPR050818">
    <property type="entry name" value="KCNH_animal-type"/>
</dbReference>
<dbReference type="GO" id="GO:0005249">
    <property type="term" value="F:voltage-gated potassium channel activity"/>
    <property type="evidence" value="ECO:0007669"/>
    <property type="project" value="TreeGrafter"/>
</dbReference>
<sequence>MQFESPGFNMDLDQELQAEQHEDFEQQYLGFCLRTTKRETSINCPNLYSQTQSIKSMEGFNDLNGQKMENITLKSIQQNTPETNRTLINTPTNKQHSTGSSMMAFFLIKRFLEKLQIKRRIIETLNFTHLNLIGDKAADINVVLQYTKSIQRAGFTLKAMKKLLKMESSIEETKMETMKQYYQNMKKQAIKILQNFINKIPLIQSESVFKMYWDLFAVVFRIILVVLIPLEVAFKTKIMFESNFALTVIIIIILIMDFLIRINTQQYLNGQAIRDRWRLIVYQAKKSMLIDFLSIMIMIIFLSIEPQDQYYNLFTLVTLTQYSYVYEILSKSEQLSYFTRPQRGILGLLKFVATLFYILHLFSCVWFWISSLQIEDSWIDFKDLTDKSWQLQYLEALYFAIVTMLTIGYGDNVPKNPTEKIVTIIFILGACLWFSYSVNFIGGIMNDITQNQVERNQKMRVINKYMTKRNIPFALQHQIKEYLTYRWKEDDEVDLEIEQALLDQLSDELKEELDKQAHKVFIEKSILLQQFFSEEFRNALFKSIKRKIIPPENTFQIDFNGQHHLCFIEQGHLLYQHKDSKQRSKMNTIINLGEFLCVKEFIIEDPEMELFKAVGYVSLLVLSKQDFLQTLKDFPEDFQKYCQLKDSIILNLDSIVLTKSVYCPACQQFEHSLAQCPYIQLKSNREVVIKRYQHSKYQLRSSFTRRTSKNVFLALSEKELVAEFAKVFSSDNQVIINQQLKIYLNHESDLFDSNSVEPPPSNDNIKLTPQVQQGCLPPQSTACADLLSSIRIQKNLIRETDIDLKGELRQQLNQGRIIRKMTLHPQNKQIKKSTTTTFTVRYIQDEDLEDQQMAIEFQNYQNENIILLYNKLVKQDQDEPIVKQALSQIEPLFWKLNQKTIDNFEVEQKYTFLAKGYHRQAIKIYVFPFQLHTQVSQIKTQQDESSNYREKQQVQKNKEQIKNDIIEEQFTLKENVNIIKQKHKIQLDFAIVVSILRFNHYLISHVKYIYIYIQFKLFKHQFIKSTRSNKIKQNKTLFTQPNQKLQRLNYQLTNYMIVLLFATFKLIQSCRLLFNQLGEYHCQTCDTNQDFCSSCPSTRNLSFVVEKGANANVCLCKQNFVDIGGQECLQCPSNCMDCDPNDPSKCISCGNEELTYRVLDSNQTCICKEGYIEVWYTYNCQNIQFNQQILQFEYILSLEQYVNRLQNKNTYSQMTIEGLDYMIQRGIVNDGINQFQLVSKLESNKIISTTTPYPQGQAYMQKFDNLFAFGIMLNHESTMIWAANVNYINYNQYSGIRILNQSIWEFVIFQFLLQKYEGNIFLQIALLENKNINNDKQNRLLETKEGKMALCYYLAYELNNFLLESQLDEIINDILYILLQRPSNSLDYFYNGQELIIQKCQPNYILKNKECLCDNENGYYVYNNICQLQCPDDCITCTKEVCLLADHSIRCQENYYLDIQKNICLQCYQTCQTCINEKECTKCKNEFILSNSQCLTCQEFQEQYKCDQYDQNCLCLKCMDGYQLDEFNQCIECSQNCKSCHLKDQCNICKDGYYLSDNQCVQCHENCILCQDQNYCIKSQKGYYIQNGIALKCINNCLDFLNECQCQDCFDKQYRKDIDLFCYPCPVNCQTCSNQQTCINCVSNSFYLDISECKQCQFPCLTCLSQTKCLSCIDEQHYYIKEHQNCAQCPTSCKTCYYDENPLCTSCQQNHYLLNQQCYECPLYCKDACIFDTIKNFIQCEQCQIGFYPTYINIPFECQRCKEYCTNCTNEESCLECSLGYILNNGKCQSCSQLYQNQCISCNKQLCLQCQNGYKLNNGNCIEDKIIEVPICLVNKQYYNTISNSCDSCIQNCIICKEQQTCIKCEETYYEKSEICIQCKFPCNTCLNDQFCLTISNQLYYIDNGITDLNQINSFRCKSPCNKCYSNEECIDCIDGFYFQNNNKCLQCDSMCKTCKNMSTFCTSCNSGFLLLNGLCYQCLDQNCQNCNRFCQTCNHFKDDLYKCQSCLIGYYLRNQECHQCNSICQSCSQSSDQCSSCFEGYFLTSEMKCEKCNIGCKSCQVQTKSCILCEDGYYLSEISDFVYQCIKCEQGCKQCQEDVCLVCTDYYYLTEERKCQQCVLPCLKCTTLTQCTICENGYYLNNEMCEKCMQNCLTCSSSNNCLICQDSYQLVDLKCIKCPNNCITCNEGQCLQCEQEYILQNDDYCHKVSIICNINQCQKCFDVNQCLTCSQGYTLNTQNDECKIENQIFDSESTDKDDSGTIFIIISAIFSLISFTLIYLIIKCRKIQIKIKLIERTQPKFPELPVTISEFPADEQN</sequence>
<feature type="domain" description="EGF-like" evidence="3">
    <location>
        <begin position="2212"/>
        <end position="2244"/>
    </location>
</feature>
<dbReference type="GO" id="GO:0042391">
    <property type="term" value="P:regulation of membrane potential"/>
    <property type="evidence" value="ECO:0007669"/>
    <property type="project" value="TreeGrafter"/>
</dbReference>
<dbReference type="EMBL" id="CAJJDO010000133">
    <property type="protein sequence ID" value="CAD8203403.1"/>
    <property type="molecule type" value="Genomic_DNA"/>
</dbReference>
<feature type="transmembrane region" description="Helical" evidence="2">
    <location>
        <begin position="288"/>
        <end position="304"/>
    </location>
</feature>
<reference evidence="4" key="1">
    <citation type="submission" date="2021-01" db="EMBL/GenBank/DDBJ databases">
        <authorList>
            <consortium name="Genoscope - CEA"/>
            <person name="William W."/>
        </authorList>
    </citation>
    <scope>NUCLEOTIDE SEQUENCE</scope>
</reference>
<feature type="transmembrane region" description="Helical" evidence="2">
    <location>
        <begin position="347"/>
        <end position="369"/>
    </location>
</feature>
<evidence type="ECO:0000313" key="4">
    <source>
        <dbReference type="EMBL" id="CAD8203403.1"/>
    </source>
</evidence>
<keyword evidence="1" id="KW-0175">Coiled coil</keyword>
<name>A0A8S1XQS4_9CILI</name>
<comment type="caution">
    <text evidence="4">The sequence shown here is derived from an EMBL/GenBank/DDBJ whole genome shotgun (WGS) entry which is preliminary data.</text>
</comment>
<accession>A0A8S1XQS4</accession>
<feature type="domain" description="EGF-like" evidence="3">
    <location>
        <begin position="2020"/>
        <end position="2051"/>
    </location>
</feature>
<feature type="domain" description="EGF-like" evidence="3">
    <location>
        <begin position="2118"/>
        <end position="2147"/>
    </location>
</feature>
<feature type="domain" description="EGF-like" evidence="3">
    <location>
        <begin position="1947"/>
        <end position="1977"/>
    </location>
</feature>
<dbReference type="PANTHER" id="PTHR10217">
    <property type="entry name" value="VOLTAGE AND LIGAND GATED POTASSIUM CHANNEL"/>
    <property type="match status" value="1"/>
</dbReference>
<feature type="transmembrane region" description="Helical" evidence="2">
    <location>
        <begin position="2263"/>
        <end position="2283"/>
    </location>
</feature>
<keyword evidence="2" id="KW-0472">Membrane</keyword>
<organism evidence="4 5">
    <name type="scientific">Paramecium pentaurelia</name>
    <dbReference type="NCBI Taxonomy" id="43138"/>
    <lineage>
        <taxon>Eukaryota</taxon>
        <taxon>Sar</taxon>
        <taxon>Alveolata</taxon>
        <taxon>Ciliophora</taxon>
        <taxon>Intramacronucleata</taxon>
        <taxon>Oligohymenophorea</taxon>
        <taxon>Peniculida</taxon>
        <taxon>Parameciidae</taxon>
        <taxon>Paramecium</taxon>
    </lineage>
</organism>
<evidence type="ECO:0000259" key="3">
    <source>
        <dbReference type="SMART" id="SM00181"/>
    </source>
</evidence>